<organism evidence="2 3">
    <name type="scientific">Hyaloscypha variabilis (strain UAMH 11265 / GT02V1 / F)</name>
    <name type="common">Meliniomyces variabilis</name>
    <dbReference type="NCBI Taxonomy" id="1149755"/>
    <lineage>
        <taxon>Eukaryota</taxon>
        <taxon>Fungi</taxon>
        <taxon>Dikarya</taxon>
        <taxon>Ascomycota</taxon>
        <taxon>Pezizomycotina</taxon>
        <taxon>Leotiomycetes</taxon>
        <taxon>Helotiales</taxon>
        <taxon>Hyaloscyphaceae</taxon>
        <taxon>Hyaloscypha</taxon>
        <taxon>Hyaloscypha variabilis</taxon>
    </lineage>
</organism>
<dbReference type="AlphaFoldDB" id="A0A2J6RHT0"/>
<dbReference type="PANTHER" id="PTHR33112:SF10">
    <property type="entry name" value="TOL"/>
    <property type="match status" value="1"/>
</dbReference>
<dbReference type="PANTHER" id="PTHR33112">
    <property type="entry name" value="DOMAIN PROTEIN, PUTATIVE-RELATED"/>
    <property type="match status" value="1"/>
</dbReference>
<evidence type="ECO:0000313" key="2">
    <source>
        <dbReference type="EMBL" id="PMD38057.1"/>
    </source>
</evidence>
<name>A0A2J6RHT0_HYAVF</name>
<dbReference type="EMBL" id="KZ613948">
    <property type="protein sequence ID" value="PMD38057.1"/>
    <property type="molecule type" value="Genomic_DNA"/>
</dbReference>
<evidence type="ECO:0000259" key="1">
    <source>
        <dbReference type="Pfam" id="PF06985"/>
    </source>
</evidence>
<dbReference type="Proteomes" id="UP000235786">
    <property type="component" value="Unassembled WGS sequence"/>
</dbReference>
<gene>
    <name evidence="2" type="ORF">L207DRAFT_567790</name>
</gene>
<accession>A0A2J6RHT0</accession>
<sequence>MATDPDYSYVVADVPVINVNSHFCFHCNRILERCAVVKAPRMLWRSDGSFEIGPKNSKRTDSTFGHKDDFLAFVASAENGCHLCYMLLASLSDERRQKMQEYHESRPKKGFISISEHSDQRVAKFMVKLGYQSPEPWSFHEIGQTPGKWCLMYTFLRPSQNPICDLQADRGRLQQDSTWEIIYDWVNTCNQHHNCIHQVNKKRYIRPTRLISVGELEDFSDLKLCRSDETKADAKYLTLSHCWGPKGLSFKLVKDREREFRERIRFENLPPTFKDAVSATRKLAAAFGVSYIWIDALCILQDSQDDWKRESSIMGDIYLNSFCNLAACIGDDSSAGLFCKRDLFSVHHCVAQGGAHSCFEGNFEVGNFLAYKLDVLSSVLLSRGWVLQETALAPRVLYFTSDQVFWKCGTATFEENRPREDLNQSNSLRSNYHQAALEQPISELPEMELDTLWADTVVEYSACKLTFPGDKLFAIAGLAKLLKDKFDNKNTYIAGLWTRDLFLQLLWNPGSYLPYYTGKSPRRGRPKVYRAPTWSWASIDNKVSNKLVRGAYRPDYVSMIDIFSVPAESLSGDFFAEPQSGALTIKGKVYRADLVVTEHEYTYHIKHGDKKLLETVGFQLDVPQKQEGTFSVYCLPVAKIAVKNDKKTEMFGLILQKAGSQSSSFERIGFFEVRDISQANTFHGRKEEYIAWQDFVVEHKRDPSLFKGDGSEVREEGMYNITIL</sequence>
<dbReference type="InterPro" id="IPR010730">
    <property type="entry name" value="HET"/>
</dbReference>
<dbReference type="Pfam" id="PF06985">
    <property type="entry name" value="HET"/>
    <property type="match status" value="1"/>
</dbReference>
<dbReference type="OrthoDB" id="5347061at2759"/>
<feature type="domain" description="Heterokaryon incompatibility" evidence="1">
    <location>
        <begin position="236"/>
        <end position="389"/>
    </location>
</feature>
<protein>
    <submittedName>
        <fullName evidence="2">HET-domain-containing protein</fullName>
    </submittedName>
</protein>
<proteinExistence type="predicted"/>
<keyword evidence="3" id="KW-1185">Reference proteome</keyword>
<reference evidence="2 3" key="1">
    <citation type="submission" date="2016-04" db="EMBL/GenBank/DDBJ databases">
        <title>A degradative enzymes factory behind the ericoid mycorrhizal symbiosis.</title>
        <authorList>
            <consortium name="DOE Joint Genome Institute"/>
            <person name="Martino E."/>
            <person name="Morin E."/>
            <person name="Grelet G."/>
            <person name="Kuo A."/>
            <person name="Kohler A."/>
            <person name="Daghino S."/>
            <person name="Barry K."/>
            <person name="Choi C."/>
            <person name="Cichocki N."/>
            <person name="Clum A."/>
            <person name="Copeland A."/>
            <person name="Hainaut M."/>
            <person name="Haridas S."/>
            <person name="Labutti K."/>
            <person name="Lindquist E."/>
            <person name="Lipzen A."/>
            <person name="Khouja H.-R."/>
            <person name="Murat C."/>
            <person name="Ohm R."/>
            <person name="Olson A."/>
            <person name="Spatafora J."/>
            <person name="Veneault-Fourrey C."/>
            <person name="Henrissat B."/>
            <person name="Grigoriev I."/>
            <person name="Martin F."/>
            <person name="Perotto S."/>
        </authorList>
    </citation>
    <scope>NUCLEOTIDE SEQUENCE [LARGE SCALE GENOMIC DNA]</scope>
    <source>
        <strain evidence="2 3">F</strain>
    </source>
</reference>
<evidence type="ECO:0000313" key="3">
    <source>
        <dbReference type="Proteomes" id="UP000235786"/>
    </source>
</evidence>